<keyword evidence="3" id="KW-1185">Reference proteome</keyword>
<evidence type="ECO:0008006" key="4">
    <source>
        <dbReference type="Google" id="ProtNLM"/>
    </source>
</evidence>
<reference evidence="2 3" key="1">
    <citation type="submission" date="2023-07" db="EMBL/GenBank/DDBJ databases">
        <authorList>
            <person name="Kim M.K."/>
        </authorList>
    </citation>
    <scope>NUCLEOTIDE SEQUENCE [LARGE SCALE GENOMIC DNA]</scope>
    <source>
        <strain evidence="2 3">KR1UV-12</strain>
    </source>
</reference>
<name>A0ABT9EFV3_9SPHN</name>
<evidence type="ECO:0000313" key="2">
    <source>
        <dbReference type="EMBL" id="MDP1025651.1"/>
    </source>
</evidence>
<dbReference type="RefSeq" id="WP_305171245.1">
    <property type="nucleotide sequence ID" value="NZ_JAUUDS010000001.1"/>
</dbReference>
<feature type="region of interest" description="Disordered" evidence="1">
    <location>
        <begin position="1"/>
        <end position="24"/>
    </location>
</feature>
<accession>A0ABT9EFV3</accession>
<proteinExistence type="predicted"/>
<evidence type="ECO:0000313" key="3">
    <source>
        <dbReference type="Proteomes" id="UP001230685"/>
    </source>
</evidence>
<dbReference type="Proteomes" id="UP001230685">
    <property type="component" value="Unassembled WGS sequence"/>
</dbReference>
<comment type="caution">
    <text evidence="2">The sequence shown here is derived from an EMBL/GenBank/DDBJ whole genome shotgun (WGS) entry which is preliminary data.</text>
</comment>
<sequence length="58" mass="6127">MTSASLCIDRAGGEQVVRPPRPTDAVGEALRGAFPAGSGLPDDMIDLLRKLNRSGRPH</sequence>
<gene>
    <name evidence="2" type="ORF">Q5H91_00355</name>
</gene>
<dbReference type="EMBL" id="JAUUDS010000001">
    <property type="protein sequence ID" value="MDP1025651.1"/>
    <property type="molecule type" value="Genomic_DNA"/>
</dbReference>
<protein>
    <recommendedName>
        <fullName evidence="4">Anti-sigma factor NepR domain-containing protein</fullName>
    </recommendedName>
</protein>
<organism evidence="2 3">
    <name type="scientific">Sphingomonas aurea</name>
    <dbReference type="NCBI Taxonomy" id="3063994"/>
    <lineage>
        <taxon>Bacteria</taxon>
        <taxon>Pseudomonadati</taxon>
        <taxon>Pseudomonadota</taxon>
        <taxon>Alphaproteobacteria</taxon>
        <taxon>Sphingomonadales</taxon>
        <taxon>Sphingomonadaceae</taxon>
        <taxon>Sphingomonas</taxon>
    </lineage>
</organism>
<evidence type="ECO:0000256" key="1">
    <source>
        <dbReference type="SAM" id="MobiDB-lite"/>
    </source>
</evidence>